<accession>A0A3N0Y1D0</accession>
<feature type="compositionally biased region" description="Basic and acidic residues" evidence="3">
    <location>
        <begin position="118"/>
        <end position="128"/>
    </location>
</feature>
<dbReference type="SUPFAM" id="SSF52047">
    <property type="entry name" value="RNI-like"/>
    <property type="match status" value="1"/>
</dbReference>
<dbReference type="InterPro" id="IPR001870">
    <property type="entry name" value="B30.2/SPRY"/>
</dbReference>
<dbReference type="InterPro" id="IPR032675">
    <property type="entry name" value="LRR_dom_sf"/>
</dbReference>
<dbReference type="InterPro" id="IPR043136">
    <property type="entry name" value="B30.2/SPRY_sf"/>
</dbReference>
<dbReference type="CDD" id="cd16040">
    <property type="entry name" value="SPRY_PRY_SNTX"/>
    <property type="match status" value="1"/>
</dbReference>
<dbReference type="InterPro" id="IPR051261">
    <property type="entry name" value="NLR"/>
</dbReference>
<dbReference type="SMART" id="SM00589">
    <property type="entry name" value="PRY"/>
    <property type="match status" value="1"/>
</dbReference>
<dbReference type="Gene3D" id="3.80.10.10">
    <property type="entry name" value="Ribonuclease Inhibitor"/>
    <property type="match status" value="1"/>
</dbReference>
<keyword evidence="6" id="KW-1185">Reference proteome</keyword>
<dbReference type="Pfam" id="PF00622">
    <property type="entry name" value="SPRY"/>
    <property type="match status" value="1"/>
</dbReference>
<comment type="caution">
    <text evidence="5">The sequence shown here is derived from an EMBL/GenBank/DDBJ whole genome shotgun (WGS) entry which is preliminary data.</text>
</comment>
<dbReference type="InterPro" id="IPR003877">
    <property type="entry name" value="SPRY_dom"/>
</dbReference>
<dbReference type="SMART" id="SM00368">
    <property type="entry name" value="LRR_RI"/>
    <property type="match status" value="3"/>
</dbReference>
<evidence type="ECO:0000256" key="3">
    <source>
        <dbReference type="SAM" id="MobiDB-lite"/>
    </source>
</evidence>
<dbReference type="Proteomes" id="UP000281406">
    <property type="component" value="Unassembled WGS sequence"/>
</dbReference>
<reference evidence="5 6" key="1">
    <citation type="submission" date="2018-10" db="EMBL/GenBank/DDBJ databases">
        <title>Genome assembly for a Yunnan-Guizhou Plateau 3E fish, Anabarilius grahami (Regan), and its evolutionary and genetic applications.</title>
        <authorList>
            <person name="Jiang W."/>
        </authorList>
    </citation>
    <scope>NUCLEOTIDE SEQUENCE [LARGE SCALE GENOMIC DNA]</scope>
    <source>
        <strain evidence="5">AG-KIZ</strain>
        <tissue evidence="5">Muscle</tissue>
    </source>
</reference>
<organism evidence="5 6">
    <name type="scientific">Anabarilius grahami</name>
    <name type="common">Kanglang fish</name>
    <name type="synonym">Barilius grahami</name>
    <dbReference type="NCBI Taxonomy" id="495550"/>
    <lineage>
        <taxon>Eukaryota</taxon>
        <taxon>Metazoa</taxon>
        <taxon>Chordata</taxon>
        <taxon>Craniata</taxon>
        <taxon>Vertebrata</taxon>
        <taxon>Euteleostomi</taxon>
        <taxon>Actinopterygii</taxon>
        <taxon>Neopterygii</taxon>
        <taxon>Teleostei</taxon>
        <taxon>Ostariophysi</taxon>
        <taxon>Cypriniformes</taxon>
        <taxon>Xenocyprididae</taxon>
        <taxon>Xenocypridinae</taxon>
        <taxon>Xenocypridinae incertae sedis</taxon>
        <taxon>Anabarilius</taxon>
    </lineage>
</organism>
<feature type="region of interest" description="Disordered" evidence="3">
    <location>
        <begin position="114"/>
        <end position="263"/>
    </location>
</feature>
<keyword evidence="2" id="KW-0677">Repeat</keyword>
<dbReference type="InterPro" id="IPR006574">
    <property type="entry name" value="PRY"/>
</dbReference>
<dbReference type="Pfam" id="PF13516">
    <property type="entry name" value="LRR_6"/>
    <property type="match status" value="2"/>
</dbReference>
<dbReference type="PANTHER" id="PTHR24106">
    <property type="entry name" value="NACHT, LRR AND CARD DOMAINS-CONTAINING"/>
    <property type="match status" value="1"/>
</dbReference>
<name>A0A3N0Y1D0_ANAGA</name>
<gene>
    <name evidence="5" type="ORF">DPX16_5249</name>
</gene>
<proteinExistence type="predicted"/>
<dbReference type="PRINTS" id="PR01407">
    <property type="entry name" value="BUTYPHLNCDUF"/>
</dbReference>
<dbReference type="AlphaFoldDB" id="A0A3N0Y1D0"/>
<dbReference type="EMBL" id="RJVU01054446">
    <property type="protein sequence ID" value="ROL08913.1"/>
    <property type="molecule type" value="Genomic_DNA"/>
</dbReference>
<protein>
    <submittedName>
        <fullName evidence="5">Stonustoxin subunit beta</fullName>
    </submittedName>
</protein>
<dbReference type="PROSITE" id="PS50188">
    <property type="entry name" value="B302_SPRY"/>
    <property type="match status" value="1"/>
</dbReference>
<feature type="compositionally biased region" description="Low complexity" evidence="3">
    <location>
        <begin position="210"/>
        <end position="257"/>
    </location>
</feature>
<evidence type="ECO:0000313" key="6">
    <source>
        <dbReference type="Proteomes" id="UP000281406"/>
    </source>
</evidence>
<evidence type="ECO:0000256" key="2">
    <source>
        <dbReference type="ARBA" id="ARBA00022737"/>
    </source>
</evidence>
<dbReference type="FunFam" id="2.60.120.920:FF:000037">
    <property type="entry name" value="Si:dkey-191j3.2"/>
    <property type="match status" value="1"/>
</dbReference>
<sequence>MCNLTAQSCESLSSVLQSSNSHLKELDLSTNDLQDSGVILLSDGLKSPNCQLQILRLSGCMVTEESCHYMSSALSSNPSHLRELDLSYNHLGESGVKLLSDACTHSNCTPNAKCPKQAKCDSTRDSAPARDSAPVRKPAPALVSTPEPAPASVSFPRPAPAHECVPAREFAPEASEEGGTGSPLHTHKRRRRRKALVIPQGLEAFPEPAPTSESTPEPASISESTPEPTPASESTPEPAPVSESASVSESTPEPASVNACDLTLDSNTANPQLILSEENRKVTHVTESQSYPDHPERFDECPQVLCSESLSGRCYWEAEWSGYAEISVTCKGINRKGSSGDCWFGHSKNSWSLICNFNTFNVNHNHKFTDTHVPSGSCRRVGVYVDVPAGTLSFYSVSDTHTLTHLHTFTSTFTGSLCAGFMVCLNASVSLCEIKKPVSNSRDITHI</sequence>
<dbReference type="SUPFAM" id="SSF49899">
    <property type="entry name" value="Concanavalin A-like lectins/glucanases"/>
    <property type="match status" value="1"/>
</dbReference>
<evidence type="ECO:0000313" key="5">
    <source>
        <dbReference type="EMBL" id="ROL08913.1"/>
    </source>
</evidence>
<evidence type="ECO:0000256" key="1">
    <source>
        <dbReference type="ARBA" id="ARBA00022614"/>
    </source>
</evidence>
<evidence type="ECO:0000259" key="4">
    <source>
        <dbReference type="PROSITE" id="PS50188"/>
    </source>
</evidence>
<dbReference type="InterPro" id="IPR013320">
    <property type="entry name" value="ConA-like_dom_sf"/>
</dbReference>
<dbReference type="InterPro" id="IPR003879">
    <property type="entry name" value="Butyrophylin_SPRY"/>
</dbReference>
<dbReference type="SMART" id="SM00449">
    <property type="entry name" value="SPRY"/>
    <property type="match status" value="1"/>
</dbReference>
<dbReference type="OrthoDB" id="9903688at2759"/>
<feature type="domain" description="B30.2/SPRY" evidence="4">
    <location>
        <begin position="242"/>
        <end position="438"/>
    </location>
</feature>
<dbReference type="Pfam" id="PF13765">
    <property type="entry name" value="PRY"/>
    <property type="match status" value="1"/>
</dbReference>
<feature type="compositionally biased region" description="Basic residues" evidence="3">
    <location>
        <begin position="185"/>
        <end position="195"/>
    </location>
</feature>
<dbReference type="InterPro" id="IPR001611">
    <property type="entry name" value="Leu-rich_rpt"/>
</dbReference>
<dbReference type="Gene3D" id="2.60.120.920">
    <property type="match status" value="1"/>
</dbReference>
<keyword evidence="1" id="KW-0433">Leucine-rich repeat</keyword>